<keyword evidence="1" id="KW-0812">Transmembrane</keyword>
<name>A0A917LXP1_9MICC</name>
<feature type="transmembrane region" description="Helical" evidence="1">
    <location>
        <begin position="37"/>
        <end position="56"/>
    </location>
</feature>
<proteinExistence type="predicted"/>
<reference evidence="2" key="1">
    <citation type="journal article" date="2014" name="Int. J. Syst. Evol. Microbiol.">
        <title>Complete genome sequence of Corynebacterium casei LMG S-19264T (=DSM 44701T), isolated from a smear-ripened cheese.</title>
        <authorList>
            <consortium name="US DOE Joint Genome Institute (JGI-PGF)"/>
            <person name="Walter F."/>
            <person name="Albersmeier A."/>
            <person name="Kalinowski J."/>
            <person name="Ruckert C."/>
        </authorList>
    </citation>
    <scope>NUCLEOTIDE SEQUENCE</scope>
    <source>
        <strain evidence="2">CGMCC 1.12187</strain>
    </source>
</reference>
<dbReference type="EMBL" id="BMEQ01000019">
    <property type="protein sequence ID" value="GGG64588.1"/>
    <property type="molecule type" value="Genomic_DNA"/>
</dbReference>
<comment type="caution">
    <text evidence="2">The sequence shown here is derived from an EMBL/GenBank/DDBJ whole genome shotgun (WGS) entry which is preliminary data.</text>
</comment>
<evidence type="ECO:0000256" key="1">
    <source>
        <dbReference type="SAM" id="Phobius"/>
    </source>
</evidence>
<accession>A0A917LXP1</accession>
<protein>
    <submittedName>
        <fullName evidence="2">Uncharacterized protein</fullName>
    </submittedName>
</protein>
<reference evidence="2" key="2">
    <citation type="submission" date="2020-09" db="EMBL/GenBank/DDBJ databases">
        <authorList>
            <person name="Sun Q."/>
            <person name="Zhou Y."/>
        </authorList>
    </citation>
    <scope>NUCLEOTIDE SEQUENCE</scope>
    <source>
        <strain evidence="2">CGMCC 1.12187</strain>
    </source>
</reference>
<evidence type="ECO:0000313" key="2">
    <source>
        <dbReference type="EMBL" id="GGG64588.1"/>
    </source>
</evidence>
<dbReference type="AlphaFoldDB" id="A0A917LXP1"/>
<keyword evidence="3" id="KW-1185">Reference proteome</keyword>
<keyword evidence="1" id="KW-0472">Membrane</keyword>
<organism evidence="2 3">
    <name type="scientific">Kocuria dechangensis</name>
    <dbReference type="NCBI Taxonomy" id="1176249"/>
    <lineage>
        <taxon>Bacteria</taxon>
        <taxon>Bacillati</taxon>
        <taxon>Actinomycetota</taxon>
        <taxon>Actinomycetes</taxon>
        <taxon>Micrococcales</taxon>
        <taxon>Micrococcaceae</taxon>
        <taxon>Kocuria</taxon>
    </lineage>
</organism>
<dbReference type="Proteomes" id="UP000638848">
    <property type="component" value="Unassembled WGS sequence"/>
</dbReference>
<evidence type="ECO:0000313" key="3">
    <source>
        <dbReference type="Proteomes" id="UP000638848"/>
    </source>
</evidence>
<gene>
    <name evidence="2" type="ORF">GCM10011374_30310</name>
</gene>
<keyword evidence="1" id="KW-1133">Transmembrane helix</keyword>
<sequence length="81" mass="8787">MRHLSVVAVTLVVAGAGLWLLAPTAVGSYDLQRMGLLVLWIGVGYQGFVLIGEVLLERWFGPVTTARARARLGRRRGGQGR</sequence>